<feature type="region of interest" description="Disordered" evidence="1">
    <location>
        <begin position="151"/>
        <end position="197"/>
    </location>
</feature>
<dbReference type="AlphaFoldDB" id="A0A0G4KXR0"/>
<proteinExistence type="predicted"/>
<dbReference type="Proteomes" id="UP000044602">
    <property type="component" value="Unassembled WGS sequence"/>
</dbReference>
<gene>
    <name evidence="2" type="ORF">BN1708_011093</name>
    <name evidence="3" type="ORF">BN1723_006128</name>
</gene>
<feature type="compositionally biased region" description="Low complexity" evidence="1">
    <location>
        <begin position="168"/>
        <end position="197"/>
    </location>
</feature>
<reference evidence="4 5" key="1">
    <citation type="submission" date="2015-05" db="EMBL/GenBank/DDBJ databases">
        <authorList>
            <person name="Fogelqvist Johan"/>
        </authorList>
    </citation>
    <scope>NUCLEOTIDE SEQUENCE [LARGE SCALE GENOMIC DNA]</scope>
    <source>
        <strain evidence="2">VL1</strain>
        <strain evidence="3">VL2</strain>
    </source>
</reference>
<accession>A0A0G4KXR0</accession>
<protein>
    <submittedName>
        <fullName evidence="2">Uncharacterized protein</fullName>
    </submittedName>
</protein>
<organism evidence="2 4">
    <name type="scientific">Verticillium longisporum</name>
    <name type="common">Verticillium dahliae var. longisporum</name>
    <dbReference type="NCBI Taxonomy" id="100787"/>
    <lineage>
        <taxon>Eukaryota</taxon>
        <taxon>Fungi</taxon>
        <taxon>Dikarya</taxon>
        <taxon>Ascomycota</taxon>
        <taxon>Pezizomycotina</taxon>
        <taxon>Sordariomycetes</taxon>
        <taxon>Hypocreomycetidae</taxon>
        <taxon>Glomerellales</taxon>
        <taxon>Plectosphaerellaceae</taxon>
        <taxon>Verticillium</taxon>
    </lineage>
</organism>
<evidence type="ECO:0000313" key="2">
    <source>
        <dbReference type="EMBL" id="CRK14215.1"/>
    </source>
</evidence>
<evidence type="ECO:0000313" key="4">
    <source>
        <dbReference type="Proteomes" id="UP000044602"/>
    </source>
</evidence>
<dbReference type="EMBL" id="CVQH01005446">
    <property type="protein sequence ID" value="CRK14215.1"/>
    <property type="molecule type" value="Genomic_DNA"/>
</dbReference>
<keyword evidence="4" id="KW-1185">Reference proteome</keyword>
<evidence type="ECO:0000313" key="3">
    <source>
        <dbReference type="EMBL" id="CRK44476.1"/>
    </source>
</evidence>
<dbReference type="Proteomes" id="UP000045706">
    <property type="component" value="Unassembled WGS sequence"/>
</dbReference>
<evidence type="ECO:0000256" key="1">
    <source>
        <dbReference type="SAM" id="MobiDB-lite"/>
    </source>
</evidence>
<evidence type="ECO:0000313" key="5">
    <source>
        <dbReference type="Proteomes" id="UP000045706"/>
    </source>
</evidence>
<dbReference type="EMBL" id="CVQI01034051">
    <property type="protein sequence ID" value="CRK44476.1"/>
    <property type="molecule type" value="Genomic_DNA"/>
</dbReference>
<sequence length="251" mass="27379">MPGAMSRAKIQTLTQDQMGGVGVRQSLREELPWLSEKVWCLGCMAPEYIKAWIPPSLKCGAAFEPSQSFVLALQPSSKLACLSLTCSHHYYSLSTSEPSAQRYTPHITTMYASESEKPQSWWKRHCTPPPAVNKSAMCPCTDCFNGDPHNASRAPPVPMVPSRERRQAAAAPATRPSLSPTSTNSSTSSSSSSTVTRNVLRKSLLRKEIPSDLVPLFQEGHSTTSLHSQMPRQSDELSLAGYGPFAAREAV</sequence>
<name>A0A0G4KXR0_VERLO</name>